<dbReference type="Proteomes" id="UP000075304">
    <property type="component" value="Unassembled WGS sequence"/>
</dbReference>
<sequence length="77" mass="8258">MGAGERGAGDKNINPFSFSGVAGEESINGKKFLGAIGLTKDESAVTPSLPVFEDLKKHKKEIQSYATLLVVQCEFKK</sequence>
<dbReference type="PATRIC" id="fig|1398.25.peg.1991"/>
<protein>
    <submittedName>
        <fullName evidence="1">Uncharacterized protein</fullName>
    </submittedName>
</protein>
<evidence type="ECO:0000313" key="1">
    <source>
        <dbReference type="EMBL" id="KYC71526.1"/>
    </source>
</evidence>
<accession>A0A150KH74</accession>
<name>A0A150KH74_HEYCO</name>
<evidence type="ECO:0000313" key="2">
    <source>
        <dbReference type="Proteomes" id="UP000075304"/>
    </source>
</evidence>
<reference evidence="1 2" key="1">
    <citation type="submission" date="2016-01" db="EMBL/GenBank/DDBJ databases">
        <title>Genome Sequences of Twelve Sporeforming Bacillus Species Isolated from Foods.</title>
        <authorList>
            <person name="Berendsen E.M."/>
            <person name="Wells-Bennik M.H."/>
            <person name="Krawcyk A.O."/>
            <person name="De Jong A."/>
            <person name="Holsappel S."/>
            <person name="Eijlander R.T."/>
            <person name="Kuipers O.P."/>
        </authorList>
    </citation>
    <scope>NUCLEOTIDE SEQUENCE [LARGE SCALE GENOMIC DNA]</scope>
    <source>
        <strain evidence="1 2">B4099</strain>
    </source>
</reference>
<comment type="caution">
    <text evidence="1">The sequence shown here is derived from an EMBL/GenBank/DDBJ whole genome shotgun (WGS) entry which is preliminary data.</text>
</comment>
<proteinExistence type="predicted"/>
<gene>
    <name evidence="1" type="ORF">B4099_1184</name>
</gene>
<dbReference type="EMBL" id="LQYI01000027">
    <property type="protein sequence ID" value="KYC71526.1"/>
    <property type="molecule type" value="Genomic_DNA"/>
</dbReference>
<dbReference type="AlphaFoldDB" id="A0A150KH74"/>
<organism evidence="1 2">
    <name type="scientific">Heyndrickxia coagulans</name>
    <name type="common">Weizmannia coagulans</name>
    <dbReference type="NCBI Taxonomy" id="1398"/>
    <lineage>
        <taxon>Bacteria</taxon>
        <taxon>Bacillati</taxon>
        <taxon>Bacillota</taxon>
        <taxon>Bacilli</taxon>
        <taxon>Bacillales</taxon>
        <taxon>Bacillaceae</taxon>
        <taxon>Heyndrickxia</taxon>
    </lineage>
</organism>